<keyword evidence="1 4" id="KW-0489">Methyltransferase</keyword>
<dbReference type="AlphaFoldDB" id="A0A926F207"/>
<dbReference type="EMBL" id="JACRTK010000002">
    <property type="protein sequence ID" value="MBC8590470.1"/>
    <property type="molecule type" value="Genomic_DNA"/>
</dbReference>
<comment type="caution">
    <text evidence="4">The sequence shown here is derived from an EMBL/GenBank/DDBJ whole genome shotgun (WGS) entry which is preliminary data.</text>
</comment>
<dbReference type="CDD" id="cd02440">
    <property type="entry name" value="AdoMet_MTases"/>
    <property type="match status" value="1"/>
</dbReference>
<proteinExistence type="predicted"/>
<evidence type="ECO:0000313" key="5">
    <source>
        <dbReference type="Proteomes" id="UP000601522"/>
    </source>
</evidence>
<evidence type="ECO:0000313" key="4">
    <source>
        <dbReference type="EMBL" id="MBC8590470.1"/>
    </source>
</evidence>
<organism evidence="4 5">
    <name type="scientific">Wansuia hejianensis</name>
    <dbReference type="NCBI Taxonomy" id="2763667"/>
    <lineage>
        <taxon>Bacteria</taxon>
        <taxon>Bacillati</taxon>
        <taxon>Bacillota</taxon>
        <taxon>Clostridia</taxon>
        <taxon>Lachnospirales</taxon>
        <taxon>Lachnospiraceae</taxon>
        <taxon>Wansuia</taxon>
    </lineage>
</organism>
<name>A0A926F207_9FIRM</name>
<dbReference type="EC" id="2.1.1.171" evidence="4"/>
<dbReference type="RefSeq" id="WP_249323312.1">
    <property type="nucleotide sequence ID" value="NZ_JACRTK010000002.1"/>
</dbReference>
<dbReference type="PANTHER" id="PTHR43542">
    <property type="entry name" value="METHYLTRANSFERASE"/>
    <property type="match status" value="1"/>
</dbReference>
<dbReference type="Pfam" id="PF03602">
    <property type="entry name" value="Cons_hypoth95"/>
    <property type="match status" value="1"/>
</dbReference>
<protein>
    <submittedName>
        <fullName evidence="4">16S rRNA (Guanine(966)-N(2))-methyltransferase RsmD</fullName>
        <ecNumber evidence="4">2.1.1.171</ecNumber>
    </submittedName>
</protein>
<evidence type="ECO:0000256" key="2">
    <source>
        <dbReference type="ARBA" id="ARBA00022679"/>
    </source>
</evidence>
<dbReference type="NCBIfam" id="TIGR00095">
    <property type="entry name" value="16S rRNA (guanine(966)-N(2))-methyltransferase RsmD"/>
    <property type="match status" value="1"/>
</dbReference>
<gene>
    <name evidence="4" type="primary">rsmD</name>
    <name evidence="4" type="ORF">H8689_04925</name>
</gene>
<dbReference type="PANTHER" id="PTHR43542:SF1">
    <property type="entry name" value="METHYLTRANSFERASE"/>
    <property type="match status" value="1"/>
</dbReference>
<dbReference type="InterPro" id="IPR029063">
    <property type="entry name" value="SAM-dependent_MTases_sf"/>
</dbReference>
<feature type="region of interest" description="Disordered" evidence="3">
    <location>
        <begin position="1"/>
        <end position="23"/>
    </location>
</feature>
<keyword evidence="2 4" id="KW-0808">Transferase</keyword>
<sequence>MRVISGTRKGHKLKSPKGTSVRPTEDKLKESLFNILGFIDDDVIVLELFGGTGSIGIEFLSRGAQKCYFVDVSSTSIEVIKENLNHTKLIDNAHVIRKDGVKAINFFGSQNLIFDYIYLDPPFKNYGLLLNALESIYNNSILSRNGMIIIEHEKELTLDDCILGLVKTDFRDYGSKALSFFKLL</sequence>
<dbReference type="InterPro" id="IPR004398">
    <property type="entry name" value="RNA_MeTrfase_RsmD"/>
</dbReference>
<dbReference type="SUPFAM" id="SSF53335">
    <property type="entry name" value="S-adenosyl-L-methionine-dependent methyltransferases"/>
    <property type="match status" value="1"/>
</dbReference>
<dbReference type="Proteomes" id="UP000601522">
    <property type="component" value="Unassembled WGS sequence"/>
</dbReference>
<dbReference type="GO" id="GO:0052913">
    <property type="term" value="F:16S rRNA (guanine(966)-N(2))-methyltransferase activity"/>
    <property type="evidence" value="ECO:0007669"/>
    <property type="project" value="UniProtKB-EC"/>
</dbReference>
<dbReference type="PIRSF" id="PIRSF004553">
    <property type="entry name" value="CHP00095"/>
    <property type="match status" value="1"/>
</dbReference>
<keyword evidence="5" id="KW-1185">Reference proteome</keyword>
<accession>A0A926F207</accession>
<evidence type="ECO:0000256" key="3">
    <source>
        <dbReference type="SAM" id="MobiDB-lite"/>
    </source>
</evidence>
<evidence type="ECO:0000256" key="1">
    <source>
        <dbReference type="ARBA" id="ARBA00022603"/>
    </source>
</evidence>
<dbReference type="Gene3D" id="3.40.50.150">
    <property type="entry name" value="Vaccinia Virus protein VP39"/>
    <property type="match status" value="1"/>
</dbReference>
<reference evidence="4 5" key="1">
    <citation type="submission" date="2020-08" db="EMBL/GenBank/DDBJ databases">
        <title>Genome public.</title>
        <authorList>
            <person name="Liu C."/>
            <person name="Sun Q."/>
        </authorList>
    </citation>
    <scope>NUCLEOTIDE SEQUENCE [LARGE SCALE GENOMIC DNA]</scope>
    <source>
        <strain evidence="4 5">NSJ-26</strain>
    </source>
</reference>